<dbReference type="PROSITE" id="PS00397">
    <property type="entry name" value="RECOMBINASES_1"/>
    <property type="match status" value="1"/>
</dbReference>
<keyword evidence="4" id="KW-0233">DNA recombination</keyword>
<dbReference type="PROSITE" id="PS00398">
    <property type="entry name" value="RECOMBINASES_2"/>
    <property type="match status" value="1"/>
</dbReference>
<evidence type="ECO:0000256" key="6">
    <source>
        <dbReference type="PROSITE-ProRule" id="PRU10137"/>
    </source>
</evidence>
<dbReference type="SUPFAM" id="SSF46689">
    <property type="entry name" value="Homeodomain-like"/>
    <property type="match status" value="1"/>
</dbReference>
<dbReference type="GO" id="GO:0015074">
    <property type="term" value="P:DNA integration"/>
    <property type="evidence" value="ECO:0007669"/>
    <property type="project" value="UniProtKB-KW"/>
</dbReference>
<dbReference type="Gene3D" id="3.40.50.1390">
    <property type="entry name" value="Resolvase, N-terminal catalytic domain"/>
    <property type="match status" value="1"/>
</dbReference>
<dbReference type="SUPFAM" id="SSF53041">
    <property type="entry name" value="Resolvase-like"/>
    <property type="match status" value="1"/>
</dbReference>
<dbReference type="PANTHER" id="PTHR30461">
    <property type="entry name" value="DNA-INVERTASE FROM LAMBDOID PROPHAGE"/>
    <property type="match status" value="1"/>
</dbReference>
<dbReference type="PANTHER" id="PTHR30461:SF2">
    <property type="entry name" value="SERINE RECOMBINASE PINE-RELATED"/>
    <property type="match status" value="1"/>
</dbReference>
<dbReference type="RefSeq" id="WP_011117625.1">
    <property type="nucleotide sequence ID" value="NC_005016.1"/>
</dbReference>
<feature type="domain" description="Resolvase/invertase-type recombinase catalytic" evidence="7">
    <location>
        <begin position="4"/>
        <end position="137"/>
    </location>
</feature>
<dbReference type="FunFam" id="3.40.50.1390:FF:000001">
    <property type="entry name" value="DNA recombinase"/>
    <property type="match status" value="1"/>
</dbReference>
<dbReference type="PROSITE" id="PS51736">
    <property type="entry name" value="RECOMBINASES_3"/>
    <property type="match status" value="1"/>
</dbReference>
<evidence type="ECO:0000256" key="2">
    <source>
        <dbReference type="ARBA" id="ARBA00022908"/>
    </source>
</evidence>
<dbReference type="EMBL" id="AY056023">
    <property type="protein sequence ID" value="AAL23624.1"/>
    <property type="molecule type" value="Genomic_DNA"/>
</dbReference>
<name>Q937Z7_MYCAV</name>
<dbReference type="AlphaFoldDB" id="Q937Z7"/>
<sequence>MFVPLLGYARVSTSDQSLTGQIDALRAAGCERVWTDVASGARARRPGLDELVAAVVAGDTVVVTRLDRLGRSLPHLLGLVENLAAAGVGLRSLAEEIDTSSATGRLVLHVFGALAEFERGINHERTMGGLAAARARGRIGGRPPALRGRRLAHARELAAAGMPVAEIADTLLVGRSTVYRALNGSREQDGEEMTSSPIDRVWSVRDAVLKWLYLKAMVDGNRHPVLKADDIANAVEWQGDSLTQQEVAEASEWLRDQEYISGTASWGHGVVRPSITAKGEALADAGKSVRGGNAPADPQGATTIHISNSANVAIGSPGATQTYTVAEQIKRALAVADALEAAADGPPEAVEHAHQIAVEIKREAAEPQPNPSRLKQLLLYAITAGVGALGQTAATDLVHLASQALQTF</sequence>
<feature type="active site" description="O-(5'-phospho-DNA)-serine intermediate" evidence="5 6">
    <location>
        <position position="12"/>
    </location>
</feature>
<dbReference type="InterPro" id="IPR006118">
    <property type="entry name" value="Recombinase_CS"/>
</dbReference>
<dbReference type="Pfam" id="PF00239">
    <property type="entry name" value="Resolvase"/>
    <property type="match status" value="1"/>
</dbReference>
<organism evidence="8">
    <name type="scientific">Mycobacterium avium</name>
    <dbReference type="NCBI Taxonomy" id="1764"/>
    <lineage>
        <taxon>Bacteria</taxon>
        <taxon>Bacillati</taxon>
        <taxon>Actinomycetota</taxon>
        <taxon>Actinomycetes</taxon>
        <taxon>Mycobacteriales</taxon>
        <taxon>Mycobacteriaceae</taxon>
        <taxon>Mycobacterium</taxon>
        <taxon>Mycobacterium avium complex (MAC)</taxon>
    </lineage>
</organism>
<dbReference type="InterPro" id="IPR050639">
    <property type="entry name" value="SSR_resolvase"/>
</dbReference>
<comment type="similarity">
    <text evidence="1">Belongs to the site-specific recombinase resolvase family.</text>
</comment>
<geneLocation type="plasmid" evidence="8">
    <name>pVT2</name>
</geneLocation>
<dbReference type="Pfam" id="PF02796">
    <property type="entry name" value="HTH_7"/>
    <property type="match status" value="1"/>
</dbReference>
<accession>Q937Z7</accession>
<dbReference type="CDD" id="cd00569">
    <property type="entry name" value="HTH_Hin_like"/>
    <property type="match status" value="1"/>
</dbReference>
<evidence type="ECO:0000313" key="8">
    <source>
        <dbReference type="EMBL" id="AAL23624.1"/>
    </source>
</evidence>
<dbReference type="SMART" id="SM00857">
    <property type="entry name" value="Resolvase"/>
    <property type="match status" value="1"/>
</dbReference>
<evidence type="ECO:0000256" key="4">
    <source>
        <dbReference type="ARBA" id="ARBA00023172"/>
    </source>
</evidence>
<proteinExistence type="inferred from homology"/>
<dbReference type="Gene3D" id="1.10.10.60">
    <property type="entry name" value="Homeodomain-like"/>
    <property type="match status" value="1"/>
</dbReference>
<dbReference type="InterPro" id="IPR006119">
    <property type="entry name" value="Resolv_N"/>
</dbReference>
<evidence type="ECO:0000259" key="7">
    <source>
        <dbReference type="PROSITE" id="PS51736"/>
    </source>
</evidence>
<evidence type="ECO:0000256" key="1">
    <source>
        <dbReference type="ARBA" id="ARBA00009913"/>
    </source>
</evidence>
<keyword evidence="8" id="KW-0614">Plasmid</keyword>
<evidence type="ECO:0000256" key="5">
    <source>
        <dbReference type="PIRSR" id="PIRSR606118-50"/>
    </source>
</evidence>
<reference evidence="8" key="1">
    <citation type="journal article" date="2002" name="Mol. Microbiol.">
        <title>Cryptic plasmids of Mycobacterium avium: Tn552 to the rescue.</title>
        <authorList>
            <person name="Kirby C."/>
            <person name="Waring A."/>
            <person name="Griffin T.J."/>
            <person name="Falkinham J.O."/>
            <person name="Grindley N.D."/>
            <person name="Derbyshire K.M."/>
        </authorList>
    </citation>
    <scope>NUCLEOTIDE SEQUENCE</scope>
    <source>
        <plasmid evidence="8">pVT2</plasmid>
    </source>
</reference>
<dbReference type="CDD" id="cd03768">
    <property type="entry name" value="SR_ResInv"/>
    <property type="match status" value="1"/>
</dbReference>
<dbReference type="InterPro" id="IPR009057">
    <property type="entry name" value="Homeodomain-like_sf"/>
</dbReference>
<keyword evidence="2" id="KW-0229">DNA integration</keyword>
<dbReference type="InterPro" id="IPR036162">
    <property type="entry name" value="Resolvase-like_N_sf"/>
</dbReference>
<dbReference type="GO" id="GO:0003677">
    <property type="term" value="F:DNA binding"/>
    <property type="evidence" value="ECO:0007669"/>
    <property type="project" value="UniProtKB-KW"/>
</dbReference>
<evidence type="ECO:0000256" key="3">
    <source>
        <dbReference type="ARBA" id="ARBA00023125"/>
    </source>
</evidence>
<protein>
    <submittedName>
        <fullName evidence="8">Putative serine recombinase</fullName>
    </submittedName>
</protein>
<keyword evidence="3" id="KW-0238">DNA-binding</keyword>
<dbReference type="InterPro" id="IPR006120">
    <property type="entry name" value="Resolvase_HTH_dom"/>
</dbReference>
<dbReference type="GO" id="GO:0000150">
    <property type="term" value="F:DNA strand exchange activity"/>
    <property type="evidence" value="ECO:0007669"/>
    <property type="project" value="InterPro"/>
</dbReference>